<name>A0A177ENL9_9MICR</name>
<dbReference type="GeneID" id="93648531"/>
<dbReference type="RefSeq" id="XP_067545797.1">
    <property type="nucleotide sequence ID" value="XM_067689599.1"/>
</dbReference>
<gene>
    <name evidence="1" type="ORF">NEDG_02181</name>
</gene>
<evidence type="ECO:0000313" key="1">
    <source>
        <dbReference type="EMBL" id="OAG32599.1"/>
    </source>
</evidence>
<reference evidence="1 2" key="1">
    <citation type="submission" date="2016-02" db="EMBL/GenBank/DDBJ databases">
        <title>Discovery of a natural microsporidian pathogen with a broad tissue tropism in Caenorhabditis elegans.</title>
        <authorList>
            <person name="Luallen R.J."/>
            <person name="Reinke A.W."/>
            <person name="Tong L."/>
            <person name="Botts M.R."/>
            <person name="Felix M.-A."/>
            <person name="Troemel E.R."/>
        </authorList>
    </citation>
    <scope>NUCLEOTIDE SEQUENCE [LARGE SCALE GENOMIC DNA]</scope>
    <source>
        <strain evidence="1 2">JUm2807</strain>
    </source>
</reference>
<sequence length="450" mass="50720">MKAILCLLLALRLPRKRLWAYVLVLAAPANVFSAGVDTSRLLGNYHLRDPDVFERADDTDQTIEFFRKCNIPLKIKNVGTSRFIIKKQQMSTTRKIYIREYMVEEIPDTIKPEIQLYDLHIYGDEISSTLPMGGKDVILRLAKLLYALGDTNINEVLLGVFDVEYGLDFGLAFTGLCVYSISVHLVLHQVSASFVRWLGAKYNFAQPRAPMGLKLQDSPDITSLVCLDALNFTEVYGLWINDLKNLQDLDCRLLKGKHVTKSLMVTGLGKLSITPNIAQAIANKNWEGIYMDISFWMAIFSAQPDIYITGLLLPIKTMEEVYMLGNRLKTTPPLICVGDLTITATCQAIELTQQLVKLILGWLNRYFKELCRLTIVALKPTSAELVSFLETNIPTCMPSLSLKIFQLEHYNLPPLRPLYPLTTNVITISYPGVPEYDGGENENEEATTLL</sequence>
<dbReference type="EMBL" id="LTDL01000001">
    <property type="protein sequence ID" value="OAG32599.1"/>
    <property type="molecule type" value="Genomic_DNA"/>
</dbReference>
<accession>A0A177ENL9</accession>
<comment type="caution">
    <text evidence="1">The sequence shown here is derived from an EMBL/GenBank/DDBJ whole genome shotgun (WGS) entry which is preliminary data.</text>
</comment>
<dbReference type="Proteomes" id="UP000185944">
    <property type="component" value="Unassembled WGS sequence"/>
</dbReference>
<dbReference type="AlphaFoldDB" id="A0A177ENL9"/>
<dbReference type="VEuPathDB" id="MicrosporidiaDB:NEDG_02181"/>
<protein>
    <submittedName>
        <fullName evidence="1">Uncharacterized protein</fullName>
    </submittedName>
</protein>
<organism evidence="1 2">
    <name type="scientific">Nematocida displodere</name>
    <dbReference type="NCBI Taxonomy" id="1805483"/>
    <lineage>
        <taxon>Eukaryota</taxon>
        <taxon>Fungi</taxon>
        <taxon>Fungi incertae sedis</taxon>
        <taxon>Microsporidia</taxon>
        <taxon>Nematocida</taxon>
    </lineage>
</organism>
<proteinExistence type="predicted"/>
<evidence type="ECO:0000313" key="2">
    <source>
        <dbReference type="Proteomes" id="UP000185944"/>
    </source>
</evidence>
<keyword evidence="2" id="KW-1185">Reference proteome</keyword>